<dbReference type="InterPro" id="IPR000073">
    <property type="entry name" value="AB_hydrolase_1"/>
</dbReference>
<name>A0ABZ2FC34_9MICO</name>
<dbReference type="EMBL" id="CP104874">
    <property type="protein sequence ID" value="WWF03798.1"/>
    <property type="molecule type" value="Genomic_DNA"/>
</dbReference>
<sequence length="292" mass="31427">MTSTARRLTVAAPDGALIAVLDHPAAGDRPEGPTLVLAHGWCSTTEVWEPVVAELQRRRPHLRVITYDQPGHGRSTPGRDRRVSLLDLGVTLREVIAETAPEGDVVLGGHSMGGMTIMAMAQVDPELVRRRVRGVALVGTAAHLDRRAIRGEALAMGLLGRLPAKARGLPSTARLTAANLFGPDPDPVAVRTTMRMTTRTRANVVSDWHRAIGELDFREHLAPFADVRTVVVTGGMDRLTPVSAGRRLAAGIPGADFWMVPRTGHMVLLEVPAVVADKIELLLDAEPARQRA</sequence>
<evidence type="ECO:0000313" key="3">
    <source>
        <dbReference type="Proteomes" id="UP001381003"/>
    </source>
</evidence>
<dbReference type="RefSeq" id="WP_338537440.1">
    <property type="nucleotide sequence ID" value="NZ_CP104874.1"/>
</dbReference>
<accession>A0ABZ2FC34</accession>
<dbReference type="InterPro" id="IPR029058">
    <property type="entry name" value="AB_hydrolase_fold"/>
</dbReference>
<dbReference type="PANTHER" id="PTHR43798:SF33">
    <property type="entry name" value="HYDROLASE, PUTATIVE (AFU_ORTHOLOGUE AFUA_2G14860)-RELATED"/>
    <property type="match status" value="1"/>
</dbReference>
<evidence type="ECO:0000259" key="1">
    <source>
        <dbReference type="Pfam" id="PF00561"/>
    </source>
</evidence>
<reference evidence="2 3" key="1">
    <citation type="submission" date="2022-09" db="EMBL/GenBank/DDBJ databases">
        <title>Complete genome sequence of Janibacter terrae strain COS04-44, PCL-degrading bacteria isolated from oil spilled coast.</title>
        <authorList>
            <person name="Park H."/>
            <person name="Kim J.Y."/>
            <person name="An S.H."/>
            <person name="Lee C.M."/>
            <person name="Weon H.-Y."/>
        </authorList>
    </citation>
    <scope>NUCLEOTIDE SEQUENCE [LARGE SCALE GENOMIC DNA]</scope>
    <source>
        <strain evidence="2 3">COS04-44</strain>
    </source>
</reference>
<dbReference type="GO" id="GO:0016787">
    <property type="term" value="F:hydrolase activity"/>
    <property type="evidence" value="ECO:0007669"/>
    <property type="project" value="UniProtKB-KW"/>
</dbReference>
<evidence type="ECO:0000313" key="2">
    <source>
        <dbReference type="EMBL" id="WWF03798.1"/>
    </source>
</evidence>
<dbReference type="Gene3D" id="3.40.50.1820">
    <property type="entry name" value="alpha/beta hydrolase"/>
    <property type="match status" value="1"/>
</dbReference>
<keyword evidence="3" id="KW-1185">Reference proteome</keyword>
<dbReference type="PRINTS" id="PR00111">
    <property type="entry name" value="ABHYDROLASE"/>
</dbReference>
<feature type="domain" description="AB hydrolase-1" evidence="1">
    <location>
        <begin position="33"/>
        <end position="270"/>
    </location>
</feature>
<dbReference type="SUPFAM" id="SSF53474">
    <property type="entry name" value="alpha/beta-Hydrolases"/>
    <property type="match status" value="1"/>
</dbReference>
<dbReference type="Pfam" id="PF00561">
    <property type="entry name" value="Abhydrolase_1"/>
    <property type="match status" value="1"/>
</dbReference>
<dbReference type="PANTHER" id="PTHR43798">
    <property type="entry name" value="MONOACYLGLYCEROL LIPASE"/>
    <property type="match status" value="1"/>
</dbReference>
<dbReference type="Proteomes" id="UP001381003">
    <property type="component" value="Chromosome"/>
</dbReference>
<gene>
    <name evidence="2" type="ORF">N5P18_08740</name>
</gene>
<proteinExistence type="predicted"/>
<dbReference type="InterPro" id="IPR050266">
    <property type="entry name" value="AB_hydrolase_sf"/>
</dbReference>
<organism evidence="2 3">
    <name type="scientific">Janibacter terrae</name>
    <dbReference type="NCBI Taxonomy" id="103817"/>
    <lineage>
        <taxon>Bacteria</taxon>
        <taxon>Bacillati</taxon>
        <taxon>Actinomycetota</taxon>
        <taxon>Actinomycetes</taxon>
        <taxon>Micrococcales</taxon>
        <taxon>Intrasporangiaceae</taxon>
        <taxon>Janibacter</taxon>
    </lineage>
</organism>
<keyword evidence="2" id="KW-0378">Hydrolase</keyword>
<protein>
    <submittedName>
        <fullName evidence="2">Alpha/beta hydrolase</fullName>
    </submittedName>
</protein>